<name>A0A2K1R3Q3_9PEZI</name>
<dbReference type="AlphaFoldDB" id="A0A2K1R3Q3"/>
<feature type="compositionally biased region" description="Low complexity" evidence="1">
    <location>
        <begin position="63"/>
        <end position="77"/>
    </location>
</feature>
<comment type="caution">
    <text evidence="2">The sequence shown here is derived from an EMBL/GenBank/DDBJ whole genome shotgun (WGS) entry which is preliminary data.</text>
</comment>
<sequence length="818" mass="91263">MGSGASKIEINRSLHDAARQLRDESRQSQQPKDDGVFAHFTTALSVTAEAVSDPALDNASGKSTRAASEAAARATTRQYSKDKSAAFSPISNRAYANISAKRASSEGKLLPVTGSARERRFQQQIATSPEPDAEVQPAADTSPVRLKRGRGRPRKKKRTTAASVIEEAIRMRTSPSNRASKSLSEQLGVSNGALRRSMRHSHVGDAPLQALSTVRDRPEARPKLTRRTVSGVPVPLPNAKSVRGDGGARPDRDDGILADAPAPLDNTRYLKTKLVGRRKQAPRAVDEQDFQPESRSVNPDPEAAESSKRAGAVDDKIDPADSDGDGEAADDEESAKTTTPTTDSDTAKAKPKAPFWYCQWDALRSASSDGKQLLEEYQCEFEQAKRLCKMSMDLQAHLRELDAPSLSPTSEEGRSVLTHVGKIEAFLDHIKQPQTAEYSRQVYSDIFHCLIPASAILLHAMLDCFGKVFELTHDQLSLAVHITTRIVSLRNIGNSIKRRQRTEQWRSRLSYKVSANIRRVHKAFQEHLSRYKNIASAPEQAKRHAVEKILMGWRTRWLDLHTNRRDAEMHHGRPAPRGQKLQLLRDIPVEEVEQQPRLWIAEWETNRRQQLQRAHAIATPAQPEEVELDANGVPMERADCLRERTTPVPRARTLHRRTASVPAIGGGGDDDDDDKGNAISGSPPQQGDAAVSIPHPDSMSWDSDPWTGDETQALLHRLKTYTGPRERMWKRVIWDLCESRVNDRTGGYVDGVLHRFNVSQIVERGVWLRDFLWTLYGHPEVGEKREGEAVEEWEWVRMVWDPRERPATEGVLGGGDEL</sequence>
<accession>A0A2K1R3Q3</accession>
<feature type="compositionally biased region" description="Basic residues" evidence="1">
    <location>
        <begin position="145"/>
        <end position="159"/>
    </location>
</feature>
<dbReference type="InParanoid" id="A0A2K1R3Q3"/>
<keyword evidence="3" id="KW-1185">Reference proteome</keyword>
<feature type="compositionally biased region" description="Basic residues" evidence="1">
    <location>
        <begin position="270"/>
        <end position="281"/>
    </location>
</feature>
<feature type="region of interest" description="Disordered" evidence="1">
    <location>
        <begin position="49"/>
        <end position="91"/>
    </location>
</feature>
<feature type="compositionally biased region" description="Basic and acidic residues" evidence="1">
    <location>
        <begin position="305"/>
        <end position="319"/>
    </location>
</feature>
<dbReference type="EMBL" id="NKHZ01000001">
    <property type="protein sequence ID" value="PNS21921.1"/>
    <property type="molecule type" value="Genomic_DNA"/>
</dbReference>
<feature type="compositionally biased region" description="Acidic residues" evidence="1">
    <location>
        <begin position="320"/>
        <end position="333"/>
    </location>
</feature>
<evidence type="ECO:0000256" key="1">
    <source>
        <dbReference type="SAM" id="MobiDB-lite"/>
    </source>
</evidence>
<gene>
    <name evidence="2" type="ORF">CAC42_519</name>
</gene>
<feature type="compositionally biased region" description="Polar residues" evidence="1">
    <location>
        <begin position="173"/>
        <end position="189"/>
    </location>
</feature>
<dbReference type="GO" id="GO:0008168">
    <property type="term" value="F:methyltransferase activity"/>
    <property type="evidence" value="ECO:0007669"/>
    <property type="project" value="UniProtKB-KW"/>
</dbReference>
<dbReference type="Proteomes" id="UP000243797">
    <property type="component" value="Unassembled WGS sequence"/>
</dbReference>
<protein>
    <submittedName>
        <fullName evidence="2">rRNA 2'-O-methyltransferase fibrillarin</fullName>
    </submittedName>
</protein>
<proteinExistence type="predicted"/>
<feature type="region of interest" description="Disordered" evidence="1">
    <location>
        <begin position="114"/>
        <end position="349"/>
    </location>
</feature>
<evidence type="ECO:0000313" key="3">
    <source>
        <dbReference type="Proteomes" id="UP000243797"/>
    </source>
</evidence>
<evidence type="ECO:0000313" key="2">
    <source>
        <dbReference type="EMBL" id="PNS21921.1"/>
    </source>
</evidence>
<feature type="region of interest" description="Disordered" evidence="1">
    <location>
        <begin position="1"/>
        <end position="37"/>
    </location>
</feature>
<keyword evidence="2" id="KW-0808">Transferase</keyword>
<reference evidence="2 3" key="1">
    <citation type="submission" date="2017-06" db="EMBL/GenBank/DDBJ databases">
        <title>Draft genome sequence of a variant of Elsinoe murrayae.</title>
        <authorList>
            <person name="Cheng Q."/>
        </authorList>
    </citation>
    <scope>NUCLEOTIDE SEQUENCE [LARGE SCALE GENOMIC DNA]</scope>
    <source>
        <strain evidence="2 3">CQ-2017a</strain>
    </source>
</reference>
<feature type="compositionally biased region" description="Basic and acidic residues" evidence="1">
    <location>
        <begin position="9"/>
        <end position="36"/>
    </location>
</feature>
<dbReference type="GO" id="GO:0032259">
    <property type="term" value="P:methylation"/>
    <property type="evidence" value="ECO:0007669"/>
    <property type="project" value="UniProtKB-KW"/>
</dbReference>
<keyword evidence="2" id="KW-0489">Methyltransferase</keyword>
<feature type="compositionally biased region" description="Basic and acidic residues" evidence="1">
    <location>
        <begin position="242"/>
        <end position="255"/>
    </location>
</feature>
<feature type="region of interest" description="Disordered" evidence="1">
    <location>
        <begin position="655"/>
        <end position="703"/>
    </location>
</feature>
<dbReference type="STRING" id="2082308.A0A2K1R3Q3"/>
<organism evidence="2 3">
    <name type="scientific">Sphaceloma murrayae</name>
    <dbReference type="NCBI Taxonomy" id="2082308"/>
    <lineage>
        <taxon>Eukaryota</taxon>
        <taxon>Fungi</taxon>
        <taxon>Dikarya</taxon>
        <taxon>Ascomycota</taxon>
        <taxon>Pezizomycotina</taxon>
        <taxon>Dothideomycetes</taxon>
        <taxon>Dothideomycetidae</taxon>
        <taxon>Myriangiales</taxon>
        <taxon>Elsinoaceae</taxon>
        <taxon>Sphaceloma</taxon>
    </lineage>
</organism>
<dbReference type="OrthoDB" id="3936405at2759"/>